<reference evidence="6 8" key="1">
    <citation type="submission" date="2019-03" db="EMBL/GenBank/DDBJ databases">
        <title>Vagococcus sp. was isolated fron gut of Carduelis flavirostris.</title>
        <authorList>
            <person name="Ge Y."/>
        </authorList>
    </citation>
    <scope>NUCLEOTIDE SEQUENCE [LARGE SCALE GENOMIC DNA]</scope>
    <source>
        <strain evidence="6 8">CF-210</strain>
    </source>
</reference>
<dbReference type="Proteomes" id="UP000296883">
    <property type="component" value="Chromosome"/>
</dbReference>
<reference evidence="5 7" key="2">
    <citation type="journal article" date="2020" name="Int. J. Syst. Evol. Microbiol.">
        <title>Vagococcus xieshaowenii sp. nov., isolated from snow finch (Montifringilla taczanowskii) cloacal content.</title>
        <authorList>
            <person name="Ge Y."/>
            <person name="Yang J."/>
            <person name="Lai X.H."/>
            <person name="Zhang G."/>
            <person name="Jin D."/>
            <person name="Lu S."/>
            <person name="Wang B."/>
            <person name="Huang Y."/>
            <person name="Huang Y."/>
            <person name="Ren Z."/>
            <person name="Zhang X."/>
            <person name="Xu J."/>
        </authorList>
    </citation>
    <scope>NUCLEOTIDE SEQUENCE [LARGE SCALE GENOMIC DNA]</scope>
    <source>
        <strain evidence="5">Personal::cf-49</strain>
        <strain evidence="7">personal::cf-49</strain>
    </source>
</reference>
<feature type="region of interest" description="Disordered" evidence="2">
    <location>
        <begin position="394"/>
        <end position="446"/>
    </location>
</feature>
<dbReference type="RefSeq" id="WP_135254830.1">
    <property type="nucleotide sequence ID" value="NZ_CP038865.1"/>
</dbReference>
<dbReference type="InterPro" id="IPR041295">
    <property type="entry name" value="MapZ_EC1"/>
</dbReference>
<evidence type="ECO:0000313" key="6">
    <source>
        <dbReference type="EMBL" id="TFZ40624.1"/>
    </source>
</evidence>
<feature type="domain" description="MapZ extracellular" evidence="3">
    <location>
        <begin position="503"/>
        <end position="630"/>
    </location>
</feature>
<dbReference type="InterPro" id="IPR040532">
    <property type="entry name" value="MapZ_C2"/>
</dbReference>
<feature type="compositionally biased region" description="Acidic residues" evidence="2">
    <location>
        <begin position="412"/>
        <end position="422"/>
    </location>
</feature>
<dbReference type="Proteomes" id="UP000297725">
    <property type="component" value="Unassembled WGS sequence"/>
</dbReference>
<feature type="region of interest" description="Disordered" evidence="2">
    <location>
        <begin position="242"/>
        <end position="267"/>
    </location>
</feature>
<feature type="coiled-coil region" evidence="1">
    <location>
        <begin position="497"/>
        <end position="529"/>
    </location>
</feature>
<protein>
    <submittedName>
        <fullName evidence="6">Uncharacterized protein</fullName>
    </submittedName>
</protein>
<keyword evidence="7" id="KW-1185">Reference proteome</keyword>
<feature type="compositionally biased region" description="Basic and acidic residues" evidence="2">
    <location>
        <begin position="435"/>
        <end position="445"/>
    </location>
</feature>
<keyword evidence="1" id="KW-0175">Coiled coil</keyword>
<evidence type="ECO:0000313" key="5">
    <source>
        <dbReference type="EMBL" id="QCA28568.1"/>
    </source>
</evidence>
<evidence type="ECO:0000256" key="2">
    <source>
        <dbReference type="SAM" id="MobiDB-lite"/>
    </source>
</evidence>
<dbReference type="EMBL" id="SRHU01000024">
    <property type="protein sequence ID" value="TFZ40624.1"/>
    <property type="molecule type" value="Genomic_DNA"/>
</dbReference>
<evidence type="ECO:0000259" key="3">
    <source>
        <dbReference type="Pfam" id="PF18041"/>
    </source>
</evidence>
<gene>
    <name evidence="6" type="ORF">E4031_07505</name>
    <name evidence="5" type="ORF">E4Z98_04270</name>
</gene>
<feature type="domain" description="MapZ extracellular C-terminal" evidence="4">
    <location>
        <begin position="756"/>
        <end position="837"/>
    </location>
</feature>
<dbReference type="Pfam" id="PF18708">
    <property type="entry name" value="MapZ_C2"/>
    <property type="match status" value="1"/>
</dbReference>
<organism evidence="6 8">
    <name type="scientific">Vagococcus xieshaowenii</name>
    <dbReference type="NCBI Taxonomy" id="2562451"/>
    <lineage>
        <taxon>Bacteria</taxon>
        <taxon>Bacillati</taxon>
        <taxon>Bacillota</taxon>
        <taxon>Bacilli</taxon>
        <taxon>Lactobacillales</taxon>
        <taxon>Enterococcaceae</taxon>
        <taxon>Vagococcus</taxon>
    </lineage>
</organism>
<feature type="coiled-coil region" evidence="1">
    <location>
        <begin position="688"/>
        <end position="722"/>
    </location>
</feature>
<proteinExistence type="predicted"/>
<dbReference type="AlphaFoldDB" id="A0AAJ5EF77"/>
<dbReference type="EMBL" id="CP038865">
    <property type="protein sequence ID" value="QCA28568.1"/>
    <property type="molecule type" value="Genomic_DNA"/>
</dbReference>
<evidence type="ECO:0000256" key="1">
    <source>
        <dbReference type="SAM" id="Coils"/>
    </source>
</evidence>
<accession>A0AAJ5EF77</accession>
<sequence>MSEQKKCPNCGQIYAIDTDFCPKCDLYGGSNRQFHHGPSQREKMIVRREEMEKDAQIRLKLKTIYEIKQQKQSEIADPLVSEEQPEDLIDHSLIFKEIDEETSIEEVENAIHDAIKEQKDKAEKESVLMEVSQEELSEEVAEFTDIFIPDQMEKIKDMDEPVSETSEEEQLVALVDSKEHVQLSEESTEEEVESTVLISTTDTVEGVESVETITETTMEEAIEETLVSEDEGDNLEILIGETSDLDRQQDDEQVTSESSVEQQETKELEVPITNNEVNETEMILDFEEEIQAENQEEYATSNDAIIDSKPLDETLELEVDLVVNDEDDSEEEVLNVNEVLDDSLSDNNLTTDASNESYEELDLSEELEEMEKSANLEEATEVDLEEPVFDRAIANESVEDGKTAILPSESNDKEEELNEDTDLNEKEGSLSQQKESTDSHVESVSKETYVPPVDIEKIPNRASQEVVKHANKPLFNRKKALITLSAIAVLAAGALTLNNYEKAQERQRIEQVQLQKKNYELAKVELDKLFTDSQYTLLKPGISTEAFDQVAEKINHLSDQSFKDELSKRLTLAKEQLHQTNHLNDLFESPVLADNKVNKASIVKESTKETDLVAQTANDEYSKLYNQAVSIGLSQIKNNQTANKLVNALFDDKDKLAEAVTDKEINAAKQAINQIKNESLKKQQMALLTNAQKALTQRQEAAEKAEKEKQEQELAAKLAQNRQVTVDIFGQDTVDKWQNKYTTEQSGVLSDLETGQVSSDPWQWAPGVQEAVLNECYRRGYIVDGGYELRRGDVKNGEGYYQLYATDANAPLLKKSGAKTPFYVVQINCKTGWFKGNR</sequence>
<evidence type="ECO:0000313" key="7">
    <source>
        <dbReference type="Proteomes" id="UP000296883"/>
    </source>
</evidence>
<dbReference type="Pfam" id="PF18041">
    <property type="entry name" value="MapZ_EC1"/>
    <property type="match status" value="1"/>
</dbReference>
<evidence type="ECO:0000313" key="8">
    <source>
        <dbReference type="Proteomes" id="UP000297725"/>
    </source>
</evidence>
<name>A0AAJ5EF77_9ENTE</name>
<evidence type="ECO:0000259" key="4">
    <source>
        <dbReference type="Pfam" id="PF18708"/>
    </source>
</evidence>